<accession>A0A512NG86</accession>
<evidence type="ECO:0000313" key="3">
    <source>
        <dbReference type="EMBL" id="GEP57959.1"/>
    </source>
</evidence>
<evidence type="ECO:0000256" key="1">
    <source>
        <dbReference type="SAM" id="MobiDB-lite"/>
    </source>
</evidence>
<keyword evidence="2" id="KW-1133">Transmembrane helix</keyword>
<feature type="compositionally biased region" description="Basic and acidic residues" evidence="1">
    <location>
        <begin position="11"/>
        <end position="24"/>
    </location>
</feature>
<gene>
    <name evidence="3" type="ORF">RSO01_51250</name>
</gene>
<organism evidence="3 4">
    <name type="scientific">Reyranella soli</name>
    <dbReference type="NCBI Taxonomy" id="1230389"/>
    <lineage>
        <taxon>Bacteria</taxon>
        <taxon>Pseudomonadati</taxon>
        <taxon>Pseudomonadota</taxon>
        <taxon>Alphaproteobacteria</taxon>
        <taxon>Hyphomicrobiales</taxon>
        <taxon>Reyranellaceae</taxon>
        <taxon>Reyranella</taxon>
    </lineage>
</organism>
<evidence type="ECO:0000256" key="2">
    <source>
        <dbReference type="SAM" id="Phobius"/>
    </source>
</evidence>
<proteinExistence type="predicted"/>
<feature type="transmembrane region" description="Helical" evidence="2">
    <location>
        <begin position="29"/>
        <end position="50"/>
    </location>
</feature>
<keyword evidence="2" id="KW-0812">Transmembrane</keyword>
<feature type="region of interest" description="Disordered" evidence="1">
    <location>
        <begin position="56"/>
        <end position="90"/>
    </location>
</feature>
<sequence>MSDYIPNPPNPERDPRNYDRYYEDNSGKGVTLVVGILVAIALAAGLMFFAGSPNERTDQAQLPAQERTITPPANPAPATPPARPATNPQQ</sequence>
<protein>
    <submittedName>
        <fullName evidence="3">Uncharacterized protein</fullName>
    </submittedName>
</protein>
<dbReference type="RefSeq" id="WP_147152730.1">
    <property type="nucleotide sequence ID" value="NZ_BKAJ01000090.1"/>
</dbReference>
<keyword evidence="2" id="KW-0472">Membrane</keyword>
<feature type="compositionally biased region" description="Pro residues" evidence="1">
    <location>
        <begin position="1"/>
        <end position="10"/>
    </location>
</feature>
<dbReference type="AlphaFoldDB" id="A0A512NG86"/>
<name>A0A512NG86_9HYPH</name>
<feature type="compositionally biased region" description="Pro residues" evidence="1">
    <location>
        <begin position="72"/>
        <end position="83"/>
    </location>
</feature>
<evidence type="ECO:0000313" key="4">
    <source>
        <dbReference type="Proteomes" id="UP000321058"/>
    </source>
</evidence>
<comment type="caution">
    <text evidence="3">The sequence shown here is derived from an EMBL/GenBank/DDBJ whole genome shotgun (WGS) entry which is preliminary data.</text>
</comment>
<dbReference type="EMBL" id="BKAJ01000090">
    <property type="protein sequence ID" value="GEP57959.1"/>
    <property type="molecule type" value="Genomic_DNA"/>
</dbReference>
<feature type="region of interest" description="Disordered" evidence="1">
    <location>
        <begin position="1"/>
        <end position="24"/>
    </location>
</feature>
<dbReference type="Proteomes" id="UP000321058">
    <property type="component" value="Unassembled WGS sequence"/>
</dbReference>
<keyword evidence="4" id="KW-1185">Reference proteome</keyword>
<reference evidence="3 4" key="1">
    <citation type="submission" date="2019-07" db="EMBL/GenBank/DDBJ databases">
        <title>Whole genome shotgun sequence of Reyranella soli NBRC 108950.</title>
        <authorList>
            <person name="Hosoyama A."/>
            <person name="Uohara A."/>
            <person name="Ohji S."/>
            <person name="Ichikawa N."/>
        </authorList>
    </citation>
    <scope>NUCLEOTIDE SEQUENCE [LARGE SCALE GENOMIC DNA]</scope>
    <source>
        <strain evidence="3 4">NBRC 108950</strain>
    </source>
</reference>